<proteinExistence type="predicted"/>
<gene>
    <name evidence="1" type="ORF">Csp_A15220</name>
</gene>
<accession>C9YBM1</accession>
<dbReference type="AlphaFoldDB" id="C9YBM1"/>
<dbReference type="InterPro" id="IPR050251">
    <property type="entry name" value="HpcH-HpaI_aldolase"/>
</dbReference>
<evidence type="ECO:0000313" key="1">
    <source>
        <dbReference type="EMBL" id="CBA30051.1"/>
    </source>
</evidence>
<dbReference type="SUPFAM" id="SSF51621">
    <property type="entry name" value="Phosphoenolpyruvate/pyruvate domain"/>
    <property type="match status" value="1"/>
</dbReference>
<dbReference type="GO" id="GO:0005737">
    <property type="term" value="C:cytoplasm"/>
    <property type="evidence" value="ECO:0007669"/>
    <property type="project" value="TreeGrafter"/>
</dbReference>
<dbReference type="Gene3D" id="3.20.20.60">
    <property type="entry name" value="Phosphoenolpyruvate-binding domains"/>
    <property type="match status" value="1"/>
</dbReference>
<organism evidence="1">
    <name type="scientific">Curvibacter symbiont subsp. Hydra magnipapillata</name>
    <dbReference type="NCBI Taxonomy" id="667019"/>
    <lineage>
        <taxon>Bacteria</taxon>
        <taxon>Pseudomonadati</taxon>
        <taxon>Pseudomonadota</taxon>
        <taxon>Betaproteobacteria</taxon>
        <taxon>Burkholderiales</taxon>
        <taxon>Comamonadaceae</taxon>
        <taxon>Curvibacter</taxon>
    </lineage>
</organism>
<keyword evidence="1" id="KW-0456">Lyase</keyword>
<protein>
    <submittedName>
        <fullName evidence="1">Uncharacterized protein</fullName>
    </submittedName>
</protein>
<dbReference type="EMBL" id="FN543104">
    <property type="protein sequence ID" value="CBA30051.1"/>
    <property type="molecule type" value="Genomic_DNA"/>
</dbReference>
<sequence>MRKNELKKKAQRGELAINAWVSMGSSYLAEILGHTGFDSVTVDLQHGVFGFDTAVQLLQAISSTPAIPIARSSDSSLAQINKLLGCSAYASSAPLLKRLIKPQILRDLAVSAAWLQKLWPPETTTRADYPSHADDEI</sequence>
<dbReference type="InterPro" id="IPR015813">
    <property type="entry name" value="Pyrv/PenolPyrv_kinase-like_dom"/>
</dbReference>
<reference evidence="1" key="1">
    <citation type="journal article" date="2010" name="Nature">
        <title>The dynamic genome of Hydra.</title>
        <authorList>
            <person name="Chapman J.A."/>
            <person name="Kirkness E.F."/>
            <person name="Simakov O."/>
            <person name="Hampson S.E."/>
            <person name="Mitros T."/>
            <person name="Weinmaier T."/>
            <person name="Rattei T."/>
            <person name="Balasubramanian P.G."/>
            <person name="Borman J."/>
            <person name="Busam D."/>
            <person name="Disbennett K."/>
            <person name="Pfannkoch C."/>
            <person name="Sumin N."/>
            <person name="Sutton G."/>
            <person name="Viswanathan L."/>
            <person name="Walenz B."/>
            <person name="Goodstein D.M."/>
            <person name="Hellsten U."/>
            <person name="Kawashima T."/>
            <person name="Prochnik S.E."/>
            <person name="Putnam N.H."/>
            <person name="Shu S."/>
            <person name="Blumberg B."/>
            <person name="Dana C.E."/>
            <person name="Gee L."/>
            <person name="Kibler D.F."/>
            <person name="Law L."/>
            <person name="Lindgens D."/>
            <person name="Martinez D.E."/>
            <person name="Peng J."/>
            <person name="Wigge P.A."/>
            <person name="Bertulat B."/>
            <person name="Guder C."/>
            <person name="Nakamura Y."/>
            <person name="Ozbek S."/>
            <person name="Watanabe H."/>
            <person name="Khalturin K."/>
            <person name="Hemmrich G."/>
            <person name="Franke A."/>
            <person name="Augustin R."/>
            <person name="Fraune S."/>
            <person name="Hayakawa E."/>
            <person name="Hayakawa S."/>
            <person name="Hirose M."/>
            <person name="Hwang J."/>
            <person name="Ikeo K."/>
            <person name="Nishimiya-Fujisawa C."/>
            <person name="Ogura A."/>
            <person name="Takahashi T."/>
            <person name="Steinmetz P.R."/>
            <person name="Zhang X."/>
            <person name="Aufschnaiter R."/>
            <person name="Eder M.K."/>
            <person name="Gorny A.K."/>
            <person name="Salvenmoser W."/>
            <person name="Heimberg A.M."/>
            <person name="Wheeler B.M."/>
            <person name="Peterson K.J."/>
            <person name="Boettger A."/>
            <person name="Tischler P."/>
            <person name="Wolf A."/>
            <person name="Gojobori T."/>
            <person name="Remington K.A."/>
            <person name="Strausberg R.L."/>
            <person name="Venter J."/>
            <person name="Technau U."/>
            <person name="Hobmayer B."/>
            <person name="Bosch T.C."/>
            <person name="Holstein T.W."/>
            <person name="Fujisawa T."/>
            <person name="Bode H.R."/>
            <person name="David C.N."/>
            <person name="Rokhsar D.S."/>
            <person name="Steele R.E."/>
        </authorList>
    </citation>
    <scope>NUCLEOTIDE SEQUENCE</scope>
</reference>
<dbReference type="PANTHER" id="PTHR30502">
    <property type="entry name" value="2-KETO-3-DEOXY-L-RHAMNONATE ALDOLASE"/>
    <property type="match status" value="1"/>
</dbReference>
<name>C9YBM1_CURXX</name>
<dbReference type="InterPro" id="IPR040442">
    <property type="entry name" value="Pyrv_kinase-like_dom_sf"/>
</dbReference>
<dbReference type="PANTHER" id="PTHR30502:SF0">
    <property type="entry name" value="PHOSPHOENOLPYRUVATE CARBOXYLASE FAMILY PROTEIN"/>
    <property type="match status" value="1"/>
</dbReference>
<dbReference type="GO" id="GO:0016832">
    <property type="term" value="F:aldehyde-lyase activity"/>
    <property type="evidence" value="ECO:0007669"/>
    <property type="project" value="TreeGrafter"/>
</dbReference>